<organism evidence="1 2">
    <name type="scientific">Allacma fusca</name>
    <dbReference type="NCBI Taxonomy" id="39272"/>
    <lineage>
        <taxon>Eukaryota</taxon>
        <taxon>Metazoa</taxon>
        <taxon>Ecdysozoa</taxon>
        <taxon>Arthropoda</taxon>
        <taxon>Hexapoda</taxon>
        <taxon>Collembola</taxon>
        <taxon>Symphypleona</taxon>
        <taxon>Sminthuridae</taxon>
        <taxon>Allacma</taxon>
    </lineage>
</organism>
<accession>A0A8J2PL52</accession>
<evidence type="ECO:0000313" key="2">
    <source>
        <dbReference type="Proteomes" id="UP000708208"/>
    </source>
</evidence>
<dbReference type="AlphaFoldDB" id="A0A8J2PL52"/>
<gene>
    <name evidence="1" type="ORF">AFUS01_LOCUS37630</name>
</gene>
<feature type="non-terminal residue" evidence="1">
    <location>
        <position position="1"/>
    </location>
</feature>
<proteinExistence type="predicted"/>
<keyword evidence="2" id="KW-1185">Reference proteome</keyword>
<sequence>GSDPPKVITFLKERTLGRGVNIGSIPTFSHMIYNQQNTDTNTNSRATLLSHSLT</sequence>
<dbReference type="Proteomes" id="UP000708208">
    <property type="component" value="Unassembled WGS sequence"/>
</dbReference>
<comment type="caution">
    <text evidence="1">The sequence shown here is derived from an EMBL/GenBank/DDBJ whole genome shotgun (WGS) entry which is preliminary data.</text>
</comment>
<protein>
    <submittedName>
        <fullName evidence="1">Uncharacterized protein</fullName>
    </submittedName>
</protein>
<name>A0A8J2PL52_9HEXA</name>
<evidence type="ECO:0000313" key="1">
    <source>
        <dbReference type="EMBL" id="CAG7827654.1"/>
    </source>
</evidence>
<reference evidence="1" key="1">
    <citation type="submission" date="2021-06" db="EMBL/GenBank/DDBJ databases">
        <authorList>
            <person name="Hodson N. C."/>
            <person name="Mongue J. A."/>
            <person name="Jaron S. K."/>
        </authorList>
    </citation>
    <scope>NUCLEOTIDE SEQUENCE</scope>
</reference>
<dbReference type="EMBL" id="CAJVCH010544357">
    <property type="protein sequence ID" value="CAG7827654.1"/>
    <property type="molecule type" value="Genomic_DNA"/>
</dbReference>